<feature type="domain" description="DNA2/NAM7 helicase helicase" evidence="3">
    <location>
        <begin position="161"/>
        <end position="252"/>
    </location>
</feature>
<dbReference type="FunFam" id="3.40.50.300:FF:000864">
    <property type="entry name" value="Mov10-like RISC complex RNA helicase 1"/>
    <property type="match status" value="1"/>
</dbReference>
<dbReference type="CDD" id="cd18808">
    <property type="entry name" value="SF1_C_Upf1"/>
    <property type="match status" value="1"/>
</dbReference>
<dbReference type="Pfam" id="PF13086">
    <property type="entry name" value="AAA_11"/>
    <property type="match status" value="2"/>
</dbReference>
<accession>A0A4Z2C875</accession>
<dbReference type="SUPFAM" id="SSF52540">
    <property type="entry name" value="P-loop containing nucleoside triphosphate hydrolases"/>
    <property type="match status" value="1"/>
</dbReference>
<evidence type="ECO:0000313" key="5">
    <source>
        <dbReference type="EMBL" id="TNN00354.1"/>
    </source>
</evidence>
<keyword evidence="6" id="KW-1185">Reference proteome</keyword>
<dbReference type="CDD" id="cd18078">
    <property type="entry name" value="DEXXQc_Mov10L1"/>
    <property type="match status" value="1"/>
</dbReference>
<dbReference type="GO" id="GO:0004386">
    <property type="term" value="F:helicase activity"/>
    <property type="evidence" value="ECO:0007669"/>
    <property type="project" value="InterPro"/>
</dbReference>
<comment type="caution">
    <text evidence="5">The sequence shown here is derived from an EMBL/GenBank/DDBJ whole genome shotgun (WGS) entry which is preliminary data.</text>
</comment>
<dbReference type="InterPro" id="IPR041679">
    <property type="entry name" value="DNA2/NAM7-like_C"/>
</dbReference>
<evidence type="ECO:0000259" key="3">
    <source>
        <dbReference type="Pfam" id="PF13086"/>
    </source>
</evidence>
<organism evidence="5 6">
    <name type="scientific">Takifugu bimaculatus</name>
    <dbReference type="NCBI Taxonomy" id="433685"/>
    <lineage>
        <taxon>Eukaryota</taxon>
        <taxon>Metazoa</taxon>
        <taxon>Chordata</taxon>
        <taxon>Craniata</taxon>
        <taxon>Vertebrata</taxon>
        <taxon>Euteleostomi</taxon>
        <taxon>Actinopterygii</taxon>
        <taxon>Neopterygii</taxon>
        <taxon>Teleostei</taxon>
        <taxon>Neoteleostei</taxon>
        <taxon>Acanthomorphata</taxon>
        <taxon>Eupercaria</taxon>
        <taxon>Tetraodontiformes</taxon>
        <taxon>Tetradontoidea</taxon>
        <taxon>Tetraodontidae</taxon>
        <taxon>Takifugu</taxon>
    </lineage>
</organism>
<comment type="subcellular location">
    <subcellularLocation>
        <location evidence="1">Cytoplasm</location>
    </subcellularLocation>
</comment>
<sequence length="611" mass="68173">MLMEFISYVTEICDESVSLRANSDFQHGYIGEPLDVEFSYNRLTMRRCHNALELTKDFREILFPSRVTVQTPQWTEKWLDESDENQTVSDNKPSEHQAATLINGSASSISIDMKSQGTQTKGSGVLFPNGNRQNLDITFLLDGCLPSKPIPRIGQFFNPDLNPPQREAVKRILAGECRPLPYVLFGPPGTGKTITLIETILQVYHFLPNSRVLVCTPSNSAADLICLRLHQSGFLHAASLARVNASCRQEESIPEVLRLYSKAGEDVRHASYHRIVVSTCSSAGLFHNIGVQVGHFTHVFLDEAGQATEPEALIPIAFISERDGQIVLAGDPCQLGPVIKSKIAAAFGLGVSMLERLMANPLYSRHDWGYNPRLVTKLVYNYRSHEALLVLPSKLFYRGELCVRAPRAVVDSLCQWKSLPKKGFPLIFHGVRGTEMREGINPSWFNPVEAVQVMLYCCQLAKKLYNPVAVSDIGIIAPYRKQCEKIRILLGKVGLFDIKVGSVEEFQGQEFLIIIISTVRSNESLENNDLQSTLGFLSNPKRFNVAVTRSKALLLIVGNPHILINDPCFRAQLQYCYMNGAYVGCDPPPSLRDCRMYRDSGKLGPDAQQQN</sequence>
<evidence type="ECO:0000259" key="4">
    <source>
        <dbReference type="Pfam" id="PF13087"/>
    </source>
</evidence>
<dbReference type="InterPro" id="IPR047187">
    <property type="entry name" value="SF1_C_Upf1"/>
</dbReference>
<protein>
    <recommendedName>
        <fullName evidence="7">RNA helicase</fullName>
    </recommendedName>
</protein>
<dbReference type="Proteomes" id="UP000516260">
    <property type="component" value="Chromosome 12"/>
</dbReference>
<feature type="domain" description="DNA2/NAM7 helicase helicase" evidence="3">
    <location>
        <begin position="273"/>
        <end position="342"/>
    </location>
</feature>
<proteinExistence type="predicted"/>
<dbReference type="AlphaFoldDB" id="A0A4Z2C875"/>
<evidence type="ECO:0000256" key="1">
    <source>
        <dbReference type="ARBA" id="ARBA00004496"/>
    </source>
</evidence>
<keyword evidence="2" id="KW-0963">Cytoplasm</keyword>
<feature type="domain" description="DNA2/NAM7 helicase-like C-terminal" evidence="4">
    <location>
        <begin position="350"/>
        <end position="560"/>
    </location>
</feature>
<dbReference type="PANTHER" id="PTHR45418:SF1">
    <property type="entry name" value="CANCER_TESTIS ANTIGEN 55"/>
    <property type="match status" value="1"/>
</dbReference>
<evidence type="ECO:0000313" key="6">
    <source>
        <dbReference type="Proteomes" id="UP000516260"/>
    </source>
</evidence>
<dbReference type="InterPro" id="IPR041677">
    <property type="entry name" value="DNA2/NAM7_AAA_11"/>
</dbReference>
<dbReference type="EMBL" id="SWLE01000004">
    <property type="protein sequence ID" value="TNN00354.1"/>
    <property type="molecule type" value="Genomic_DNA"/>
</dbReference>
<reference evidence="5 6" key="1">
    <citation type="submission" date="2019-04" db="EMBL/GenBank/DDBJ databases">
        <title>The sequence and de novo assembly of Takifugu bimaculatus genome using PacBio and Hi-C technologies.</title>
        <authorList>
            <person name="Xu P."/>
            <person name="Liu B."/>
            <person name="Zhou Z."/>
        </authorList>
    </citation>
    <scope>NUCLEOTIDE SEQUENCE [LARGE SCALE GENOMIC DNA]</scope>
    <source>
        <strain evidence="5">TB-2018</strain>
        <tissue evidence="5">Muscle</tissue>
    </source>
</reference>
<dbReference type="GO" id="GO:0005737">
    <property type="term" value="C:cytoplasm"/>
    <property type="evidence" value="ECO:0007669"/>
    <property type="project" value="UniProtKB-SubCell"/>
</dbReference>
<dbReference type="InterPro" id="IPR027417">
    <property type="entry name" value="P-loop_NTPase"/>
</dbReference>
<name>A0A4Z2C875_9TELE</name>
<evidence type="ECO:0000256" key="2">
    <source>
        <dbReference type="ARBA" id="ARBA00022490"/>
    </source>
</evidence>
<dbReference type="Pfam" id="PF13087">
    <property type="entry name" value="AAA_12"/>
    <property type="match status" value="1"/>
</dbReference>
<evidence type="ECO:0008006" key="7">
    <source>
        <dbReference type="Google" id="ProtNLM"/>
    </source>
</evidence>
<dbReference type="Gene3D" id="3.40.50.300">
    <property type="entry name" value="P-loop containing nucleotide triphosphate hydrolases"/>
    <property type="match status" value="2"/>
</dbReference>
<gene>
    <name evidence="5" type="ORF">fugu_011600</name>
</gene>
<dbReference type="PANTHER" id="PTHR45418">
    <property type="entry name" value="CANCER/TESTIS ANTIGEN 55"/>
    <property type="match status" value="1"/>
</dbReference>